<gene>
    <name evidence="2" type="ORF">DFP96_10288</name>
</gene>
<dbReference type="AlphaFoldDB" id="A0A4R6ZQL2"/>
<keyword evidence="1" id="KW-0472">Membrane</keyword>
<reference evidence="2 3" key="1">
    <citation type="submission" date="2019-03" db="EMBL/GenBank/DDBJ databases">
        <title>Genomic Encyclopedia of Type Strains, Phase III (KMG-III): the genomes of soil and plant-associated and newly described type strains.</title>
        <authorList>
            <person name="Whitman W."/>
        </authorList>
    </citation>
    <scope>NUCLEOTIDE SEQUENCE [LARGE SCALE GENOMIC DNA]</scope>
    <source>
        <strain evidence="2 3">CECT 7972</strain>
    </source>
</reference>
<sequence>MKTDLSFLAKELFAALLIVVVISLMSTIFAGGETLLFSLYTLFDFNQIMKRDVTTQGVQVLTLSLYWIS</sequence>
<evidence type="ECO:0000313" key="3">
    <source>
        <dbReference type="Proteomes" id="UP000295558"/>
    </source>
</evidence>
<comment type="caution">
    <text evidence="2">The sequence shown here is derived from an EMBL/GenBank/DDBJ whole genome shotgun (WGS) entry which is preliminary data.</text>
</comment>
<organism evidence="2 3">
    <name type="scientific">Listeria rocourtiae</name>
    <dbReference type="NCBI Taxonomy" id="647910"/>
    <lineage>
        <taxon>Bacteria</taxon>
        <taxon>Bacillati</taxon>
        <taxon>Bacillota</taxon>
        <taxon>Bacilli</taxon>
        <taxon>Bacillales</taxon>
        <taxon>Listeriaceae</taxon>
        <taxon>Listeria</taxon>
    </lineage>
</organism>
<evidence type="ECO:0000256" key="1">
    <source>
        <dbReference type="SAM" id="Phobius"/>
    </source>
</evidence>
<proteinExistence type="predicted"/>
<keyword evidence="1" id="KW-1133">Transmembrane helix</keyword>
<keyword evidence="1" id="KW-0812">Transmembrane</keyword>
<protein>
    <submittedName>
        <fullName evidence="2">Uncharacterized protein</fullName>
    </submittedName>
</protein>
<dbReference type="EMBL" id="SNZK01000002">
    <property type="protein sequence ID" value="TDR54504.1"/>
    <property type="molecule type" value="Genomic_DNA"/>
</dbReference>
<accession>A0A4R6ZQL2</accession>
<name>A0A4R6ZQL2_9LIST</name>
<feature type="transmembrane region" description="Helical" evidence="1">
    <location>
        <begin position="12"/>
        <end position="43"/>
    </location>
</feature>
<dbReference type="Proteomes" id="UP000295558">
    <property type="component" value="Unassembled WGS sequence"/>
</dbReference>
<evidence type="ECO:0000313" key="2">
    <source>
        <dbReference type="EMBL" id="TDR54504.1"/>
    </source>
</evidence>
<keyword evidence="3" id="KW-1185">Reference proteome</keyword>